<feature type="compositionally biased region" description="Acidic residues" evidence="1">
    <location>
        <begin position="115"/>
        <end position="125"/>
    </location>
</feature>
<feature type="compositionally biased region" description="Polar residues" evidence="1">
    <location>
        <begin position="193"/>
        <end position="202"/>
    </location>
</feature>
<proteinExistence type="predicted"/>
<feature type="compositionally biased region" description="Acidic residues" evidence="1">
    <location>
        <begin position="34"/>
        <end position="43"/>
    </location>
</feature>
<feature type="compositionally biased region" description="Basic and acidic residues" evidence="1">
    <location>
        <begin position="465"/>
        <end position="489"/>
    </location>
</feature>
<keyword evidence="3" id="KW-1185">Reference proteome</keyword>
<feature type="compositionally biased region" description="Basic and acidic residues" evidence="1">
    <location>
        <begin position="551"/>
        <end position="568"/>
    </location>
</feature>
<feature type="compositionally biased region" description="Basic and acidic residues" evidence="1">
    <location>
        <begin position="154"/>
        <end position="171"/>
    </location>
</feature>
<sequence length="884" mass="96256">MTEEDAGFVDVPNVADDTEPDPPYEQSGRRNDLDPLEVDEPMDGEDHKSQHQMLAASDLESETDSIHNRGVTSPMMEEDAGFIDNPNVADDAEFDPPLEQPGRRSDLQHGKHDDLEDLMEQEDDEAVARIALPVGPESDSEDTGPMLHNVSGKAECHVGRPPCKELGRHNGLDTLDTEEPIDREDQMGRNETIAASGSGSKTESAHPEGATTPMLEEKPLSANNPNVTGDADLDPPYEQHERHNDLRCYPQQITNPPYVTDALGVEEPMEGKDQLGQHKTLAASDSGSDADSVHNRGAMSPMMEDAGFINTPNVADDTELDSPHEQPGKRIPDLDALKVEESMEGEDQPGQHQTLAASDSGSDTDSVHNRGATSPMMEEDAGFIDIPNVADDTKLDPPYEQPGRRNDLDTIDVEEPIEGKDQLGQHQTLAASDSESETDSVDNRGATSPMTEEDAGFVDVPNVADDTKPDPPYEQTGRRNDLDTLKVEESMEGEDQLGQHQTLAANSLKVKESMGGEDQLGQHQTLADSDSESDMDSIHNRARTSVNDSNVAKDADLDSPHEDREPHNYSDISLVDEPMAGEDRSDQHETIAASDSESDKESNRNPSATPVLEEETACANNTELGPPYKQHGRPIDSEMLDEERHSEGQYQLGQHEPVTASDSDTEMESIHDQDAQSADEAVSLKNLDVASESDHELVGHDGPEATPHKLDDDGACLEDSLKVAVESDFEMEAFPDHNLDDNEASPASPCYSLPAAEDSDSCDESLDLANAADDSMDEQSNAVKDQILLMIDDEPAVSIRLRPVAQEADLDAGGDRRLILKVSSENSQFEIFDEYYDSVQHDNEDVVTLTRRLRAAMNASSPDSQSPHIDITLEGMSAIPVPSI</sequence>
<evidence type="ECO:0000313" key="2">
    <source>
        <dbReference type="EMBL" id="RXW15481.1"/>
    </source>
</evidence>
<protein>
    <submittedName>
        <fullName evidence="2">Uncharacterized protein</fullName>
    </submittedName>
</protein>
<dbReference type="EMBL" id="SDEE01000548">
    <property type="protein sequence ID" value="RXW15481.1"/>
    <property type="molecule type" value="Genomic_DNA"/>
</dbReference>
<accession>A0A4Q2D9R7</accession>
<dbReference type="AlphaFoldDB" id="A0A4Q2D9R7"/>
<gene>
    <name evidence="2" type="ORF">EST38_g10375</name>
</gene>
<feature type="compositionally biased region" description="Polar residues" evidence="1">
    <location>
        <begin position="350"/>
        <end position="364"/>
    </location>
</feature>
<organism evidence="2 3">
    <name type="scientific">Candolleomyces aberdarensis</name>
    <dbReference type="NCBI Taxonomy" id="2316362"/>
    <lineage>
        <taxon>Eukaryota</taxon>
        <taxon>Fungi</taxon>
        <taxon>Dikarya</taxon>
        <taxon>Basidiomycota</taxon>
        <taxon>Agaricomycotina</taxon>
        <taxon>Agaricomycetes</taxon>
        <taxon>Agaricomycetidae</taxon>
        <taxon>Agaricales</taxon>
        <taxon>Agaricineae</taxon>
        <taxon>Psathyrellaceae</taxon>
        <taxon>Candolleomyces</taxon>
    </lineage>
</organism>
<comment type="caution">
    <text evidence="2">The sequence shown here is derived from an EMBL/GenBank/DDBJ whole genome shotgun (WGS) entry which is preliminary data.</text>
</comment>
<dbReference type="Proteomes" id="UP000290288">
    <property type="component" value="Unassembled WGS sequence"/>
</dbReference>
<reference evidence="2 3" key="1">
    <citation type="submission" date="2019-01" db="EMBL/GenBank/DDBJ databases">
        <title>Draft genome sequence of Psathyrella aberdarensis IHI B618.</title>
        <authorList>
            <person name="Buettner E."/>
            <person name="Kellner H."/>
        </authorList>
    </citation>
    <scope>NUCLEOTIDE SEQUENCE [LARGE SCALE GENOMIC DNA]</scope>
    <source>
        <strain evidence="2 3">IHI B618</strain>
    </source>
</reference>
<feature type="compositionally biased region" description="Basic and acidic residues" evidence="1">
    <location>
        <begin position="321"/>
        <end position="341"/>
    </location>
</feature>
<feature type="compositionally biased region" description="Basic and acidic residues" evidence="1">
    <location>
        <begin position="391"/>
        <end position="408"/>
    </location>
</feature>
<evidence type="ECO:0000313" key="3">
    <source>
        <dbReference type="Proteomes" id="UP000290288"/>
    </source>
</evidence>
<name>A0A4Q2D9R7_9AGAR</name>
<feature type="region of interest" description="Disordered" evidence="1">
    <location>
        <begin position="1"/>
        <end position="713"/>
    </location>
</feature>
<evidence type="ECO:0000256" key="1">
    <source>
        <dbReference type="SAM" id="MobiDB-lite"/>
    </source>
</evidence>
<feature type="compositionally biased region" description="Basic and acidic residues" evidence="1">
    <location>
        <begin position="101"/>
        <end position="114"/>
    </location>
</feature>
<feature type="compositionally biased region" description="Basic and acidic residues" evidence="1">
    <location>
        <begin position="237"/>
        <end position="246"/>
    </location>
</feature>
<feature type="compositionally biased region" description="Basic and acidic residues" evidence="1">
    <location>
        <begin position="692"/>
        <end position="712"/>
    </location>
</feature>
<feature type="compositionally biased region" description="Polar residues" evidence="1">
    <location>
        <begin position="424"/>
        <end position="433"/>
    </location>
</feature>